<keyword evidence="3" id="KW-1185">Reference proteome</keyword>
<evidence type="ECO:0000256" key="1">
    <source>
        <dbReference type="SAM" id="Phobius"/>
    </source>
</evidence>
<keyword evidence="1" id="KW-0472">Membrane</keyword>
<evidence type="ECO:0000313" key="2">
    <source>
        <dbReference type="EMBL" id="GLX80452.1"/>
    </source>
</evidence>
<protein>
    <submittedName>
        <fullName evidence="2">DUF3087 domain-containing protein</fullName>
    </submittedName>
</protein>
<keyword evidence="1" id="KW-0812">Transmembrane</keyword>
<accession>A0ABQ6GYP3</accession>
<feature type="transmembrane region" description="Helical" evidence="1">
    <location>
        <begin position="61"/>
        <end position="79"/>
    </location>
</feature>
<dbReference type="InterPro" id="IPR021438">
    <property type="entry name" value="DUF3087"/>
</dbReference>
<organism evidence="2 3">
    <name type="scientific">Thalassotalea insulae</name>
    <dbReference type="NCBI Taxonomy" id="2056778"/>
    <lineage>
        <taxon>Bacteria</taxon>
        <taxon>Pseudomonadati</taxon>
        <taxon>Pseudomonadota</taxon>
        <taxon>Gammaproteobacteria</taxon>
        <taxon>Alteromonadales</taxon>
        <taxon>Colwelliaceae</taxon>
        <taxon>Thalassotalea</taxon>
    </lineage>
</organism>
<gene>
    <name evidence="2" type="ORF">tinsulaeT_37920</name>
</gene>
<name>A0ABQ6GYP3_9GAMM</name>
<proteinExistence type="predicted"/>
<dbReference type="EMBL" id="BSST01000001">
    <property type="protein sequence ID" value="GLX80452.1"/>
    <property type="molecule type" value="Genomic_DNA"/>
</dbReference>
<dbReference type="Proteomes" id="UP001157186">
    <property type="component" value="Unassembled WGS sequence"/>
</dbReference>
<reference evidence="2 3" key="1">
    <citation type="submission" date="2023-03" db="EMBL/GenBank/DDBJ databases">
        <title>Draft genome sequence of Thalassotalea insulae KCTC 62186T.</title>
        <authorList>
            <person name="Sawabe T."/>
        </authorList>
    </citation>
    <scope>NUCLEOTIDE SEQUENCE [LARGE SCALE GENOMIC DNA]</scope>
    <source>
        <strain evidence="2 3">KCTC 62186</strain>
    </source>
</reference>
<evidence type="ECO:0000313" key="3">
    <source>
        <dbReference type="Proteomes" id="UP001157186"/>
    </source>
</evidence>
<feature type="transmembrane region" description="Helical" evidence="1">
    <location>
        <begin position="18"/>
        <end position="41"/>
    </location>
</feature>
<dbReference type="Pfam" id="PF11286">
    <property type="entry name" value="DUF3087"/>
    <property type="match status" value="1"/>
</dbReference>
<sequence length="181" mass="20852">MQLEEINKTRYRQHLNRVIIGFILVFALLSLGFSSVLISLFSEQGVNVIMADGTGETSSNFKYNFLGVMLALLACAAILHSLKSHAYFKEIYYVWQAKQVQNLIYRKLKKIKVAAFENNDVNAMIILNYYYASLKQVYLLDDNTLTLTKVTKEHQQLIDLIERNNIDVNGQPFNKTMLNVY</sequence>
<dbReference type="RefSeq" id="WP_284246451.1">
    <property type="nucleotide sequence ID" value="NZ_BSST01000001.1"/>
</dbReference>
<keyword evidence="1" id="KW-1133">Transmembrane helix</keyword>
<comment type="caution">
    <text evidence="2">The sequence shown here is derived from an EMBL/GenBank/DDBJ whole genome shotgun (WGS) entry which is preliminary data.</text>
</comment>